<gene>
    <name evidence="2" type="primary">ND6</name>
</gene>
<protein>
    <submittedName>
        <fullName evidence="2">NADH dehydrogenase subunit 6</fullName>
    </submittedName>
</protein>
<proteinExistence type="predicted"/>
<dbReference type="EMBL" id="KY798414">
    <property type="protein sequence ID" value="ATU74762.1"/>
    <property type="molecule type" value="Genomic_DNA"/>
</dbReference>
<reference evidence="2" key="1">
    <citation type="submission" date="2017-03" db="EMBL/GenBank/DDBJ databases">
        <title>Mitochondrial genomes of three Tetrigoidea species and phylogeny of Tetrigoidea.</title>
        <authorList>
            <person name="Lin L.-L."/>
            <person name="Li X.-J."/>
            <person name="Zhang H.-L."/>
            <person name="Zheng Z.-M."/>
        </authorList>
    </citation>
    <scope>NUCLEOTIDE SEQUENCE</scope>
</reference>
<feature type="transmembrane region" description="Helical" evidence="1">
    <location>
        <begin position="79"/>
        <end position="98"/>
    </location>
</feature>
<feature type="transmembrane region" description="Helical" evidence="1">
    <location>
        <begin position="21"/>
        <end position="41"/>
    </location>
</feature>
<keyword evidence="1" id="KW-0812">Transmembrane</keyword>
<keyword evidence="1" id="KW-1133">Transmembrane helix</keyword>
<evidence type="ECO:0000313" key="2">
    <source>
        <dbReference type="EMBL" id="ATU74762.1"/>
    </source>
</evidence>
<keyword evidence="1" id="KW-0472">Membrane</keyword>
<dbReference type="AlphaFoldDB" id="A0A343QNR6"/>
<accession>A0A343QNR6</accession>
<feature type="transmembrane region" description="Helical" evidence="1">
    <location>
        <begin position="128"/>
        <end position="148"/>
    </location>
</feature>
<organism evidence="2">
    <name type="scientific">Thoradonta obtusilobata</name>
    <dbReference type="NCBI Taxonomy" id="2052910"/>
    <lineage>
        <taxon>Eukaryota</taxon>
        <taxon>Metazoa</taxon>
        <taxon>Ecdysozoa</taxon>
        <taxon>Arthropoda</taxon>
        <taxon>Hexapoda</taxon>
        <taxon>Insecta</taxon>
        <taxon>Pterygota</taxon>
        <taxon>Neoptera</taxon>
        <taxon>Polyneoptera</taxon>
        <taxon>Orthoptera</taxon>
        <taxon>Caelifera</taxon>
        <taxon>Acrididea</taxon>
        <taxon>Tetrigoidea</taxon>
        <taxon>Tetrigidae</taxon>
        <taxon>Scelimeninae</taxon>
        <taxon>Thoradonta</taxon>
    </lineage>
</organism>
<feature type="transmembrane region" description="Helical" evidence="1">
    <location>
        <begin position="47"/>
        <end position="67"/>
    </location>
</feature>
<name>A0A343QNR6_9ORTH</name>
<sequence length="164" mass="19149">MKLMLMASAALNLMFMNTKQPMLLITIILMQTTMSTFMMSNFTKSSWFNYILMITFIGGMMVLFIYITSITPNEKNFNYMKMMPILICTSSMIMILNYKKKYLSTETSLNQSNLMSNDQLNMNMMFSYPLYSISMMLMIYLFIALIVINKISNIEKGPLRMNIH</sequence>
<evidence type="ECO:0000256" key="1">
    <source>
        <dbReference type="SAM" id="Phobius"/>
    </source>
</evidence>
<geneLocation type="mitochondrion" evidence="2"/>
<keyword evidence="2" id="KW-0496">Mitochondrion</keyword>